<keyword evidence="2" id="KW-1185">Reference proteome</keyword>
<protein>
    <submittedName>
        <fullName evidence="1">Uncharacterized protein</fullName>
    </submittedName>
</protein>
<dbReference type="EMBL" id="OZ034817">
    <property type="protein sequence ID" value="CAL1382763.1"/>
    <property type="molecule type" value="Genomic_DNA"/>
</dbReference>
<organism evidence="1 2">
    <name type="scientific">Linum trigynum</name>
    <dbReference type="NCBI Taxonomy" id="586398"/>
    <lineage>
        <taxon>Eukaryota</taxon>
        <taxon>Viridiplantae</taxon>
        <taxon>Streptophyta</taxon>
        <taxon>Embryophyta</taxon>
        <taxon>Tracheophyta</taxon>
        <taxon>Spermatophyta</taxon>
        <taxon>Magnoliopsida</taxon>
        <taxon>eudicotyledons</taxon>
        <taxon>Gunneridae</taxon>
        <taxon>Pentapetalae</taxon>
        <taxon>rosids</taxon>
        <taxon>fabids</taxon>
        <taxon>Malpighiales</taxon>
        <taxon>Linaceae</taxon>
        <taxon>Linum</taxon>
    </lineage>
</organism>
<evidence type="ECO:0000313" key="1">
    <source>
        <dbReference type="EMBL" id="CAL1382763.1"/>
    </source>
</evidence>
<accession>A0AAV2EAY1</accession>
<name>A0AAV2EAY1_9ROSI</name>
<sequence length="121" mass="13714">MVCSRVWNGGVNWKFRRRKLDVWGDGEPPSALKKESRTRERSYGRKEELIFAEAPIEQLKISLVAVSAIGKVRPETILESRSSREEKKVRGDQVVLLERVGTTAALEGWLVYSLAATVEEK</sequence>
<gene>
    <name evidence="1" type="ORF">LTRI10_LOCUS24073</name>
</gene>
<evidence type="ECO:0000313" key="2">
    <source>
        <dbReference type="Proteomes" id="UP001497516"/>
    </source>
</evidence>
<dbReference type="AlphaFoldDB" id="A0AAV2EAY1"/>
<proteinExistence type="predicted"/>
<dbReference type="Proteomes" id="UP001497516">
    <property type="component" value="Chromosome 4"/>
</dbReference>
<reference evidence="1 2" key="1">
    <citation type="submission" date="2024-04" db="EMBL/GenBank/DDBJ databases">
        <authorList>
            <person name="Fracassetti M."/>
        </authorList>
    </citation>
    <scope>NUCLEOTIDE SEQUENCE [LARGE SCALE GENOMIC DNA]</scope>
</reference>